<proteinExistence type="predicted"/>
<name>A0A942UQI1_9BACI</name>
<gene>
    <name evidence="1" type="ORF">KHA91_13230</name>
</gene>
<dbReference type="AlphaFoldDB" id="A0A942UQI1"/>
<organism evidence="1 2">
    <name type="scientific">Lederbergia citrea</name>
    <dbReference type="NCBI Taxonomy" id="2833581"/>
    <lineage>
        <taxon>Bacteria</taxon>
        <taxon>Bacillati</taxon>
        <taxon>Bacillota</taxon>
        <taxon>Bacilli</taxon>
        <taxon>Bacillales</taxon>
        <taxon>Bacillaceae</taxon>
        <taxon>Lederbergia</taxon>
    </lineage>
</organism>
<dbReference type="RefSeq" id="WP_213098699.1">
    <property type="nucleotide sequence ID" value="NZ_JAGYPN010000002.1"/>
</dbReference>
<evidence type="ECO:0000313" key="2">
    <source>
        <dbReference type="Proteomes" id="UP000676456"/>
    </source>
</evidence>
<comment type="caution">
    <text evidence="1">The sequence shown here is derived from an EMBL/GenBank/DDBJ whole genome shotgun (WGS) entry which is preliminary data.</text>
</comment>
<dbReference type="EMBL" id="JAGYPN010000002">
    <property type="protein sequence ID" value="MBS4223712.1"/>
    <property type="molecule type" value="Genomic_DNA"/>
</dbReference>
<protein>
    <submittedName>
        <fullName evidence="1">Uncharacterized protein</fullName>
    </submittedName>
</protein>
<keyword evidence="2" id="KW-1185">Reference proteome</keyword>
<dbReference type="Proteomes" id="UP000676456">
    <property type="component" value="Unassembled WGS sequence"/>
</dbReference>
<evidence type="ECO:0000313" key="1">
    <source>
        <dbReference type="EMBL" id="MBS4223712.1"/>
    </source>
</evidence>
<accession>A0A942UQI1</accession>
<sequence>MDLIAAQPYITVHREINSIEQIAFEQERTINLFNDKIVTQQHEFHLQEVLDISYRKIGNEGGLLYLHTSAGLHSYIVKTSPQQFIESFKEYKNSNY</sequence>
<reference evidence="1 2" key="1">
    <citation type="submission" date="2021-05" db="EMBL/GenBank/DDBJ databases">
        <title>Novel Bacillus species.</title>
        <authorList>
            <person name="Liu G."/>
        </authorList>
    </citation>
    <scope>NUCLEOTIDE SEQUENCE [LARGE SCALE GENOMIC DNA]</scope>
    <source>
        <strain evidence="1 2">FJAT-49682</strain>
    </source>
</reference>